<dbReference type="EMBL" id="DRIH01000086">
    <property type="protein sequence ID" value="HEC67704.1"/>
    <property type="molecule type" value="Genomic_DNA"/>
</dbReference>
<dbReference type="InterPro" id="IPR052930">
    <property type="entry name" value="TA_antitoxin_MntA"/>
</dbReference>
<dbReference type="PANTHER" id="PTHR43852:SF3">
    <property type="entry name" value="NUCLEOTIDYLTRANSFERASE"/>
    <property type="match status" value="1"/>
</dbReference>
<dbReference type="InterPro" id="IPR041633">
    <property type="entry name" value="Polbeta"/>
</dbReference>
<reference evidence="2" key="1">
    <citation type="journal article" date="2020" name="mSystems">
        <title>Genome- and Community-Level Interaction Insights into Carbon Utilization and Element Cycling Functions of Hydrothermarchaeota in Hydrothermal Sediment.</title>
        <authorList>
            <person name="Zhou Z."/>
            <person name="Liu Y."/>
            <person name="Xu W."/>
            <person name="Pan J."/>
            <person name="Luo Z.H."/>
            <person name="Li M."/>
        </authorList>
    </citation>
    <scope>NUCLEOTIDE SEQUENCE [LARGE SCALE GENOMIC DNA]</scope>
    <source>
        <strain evidence="2">HyVt-389</strain>
    </source>
</reference>
<feature type="domain" description="Polymerase beta nucleotidyltransferase" evidence="1">
    <location>
        <begin position="10"/>
        <end position="102"/>
    </location>
</feature>
<dbReference type="AlphaFoldDB" id="A0A7C1VME5"/>
<dbReference type="PANTHER" id="PTHR43852">
    <property type="entry name" value="NUCLEOTIDYLTRANSFERASE"/>
    <property type="match status" value="1"/>
</dbReference>
<sequence>MKKLSKKEKEKIRLYFERQPEVIVVYLFGSQCQKEIKTPNDVDLAILLKEEISLRKLLQFRAELKRIIGISNLDIVVLNNAPPLLKYEIISSGEVILVKDENIQFKFESQSYLHFFDTHYLRKVQDNYLLSDGS</sequence>
<dbReference type="NCBIfam" id="NF047752">
    <property type="entry name" value="MntA_antitoxin"/>
    <property type="match status" value="1"/>
</dbReference>
<organism evidence="2">
    <name type="scientific">Desulfofervidus auxilii</name>
    <dbReference type="NCBI Taxonomy" id="1621989"/>
    <lineage>
        <taxon>Bacteria</taxon>
        <taxon>Pseudomonadati</taxon>
        <taxon>Thermodesulfobacteriota</taxon>
        <taxon>Candidatus Desulfofervidia</taxon>
        <taxon>Candidatus Desulfofervidales</taxon>
        <taxon>Candidatus Desulfofervidaceae</taxon>
        <taxon>Candidatus Desulfofervidus</taxon>
    </lineage>
</organism>
<dbReference type="Proteomes" id="UP000885738">
    <property type="component" value="Unassembled WGS sequence"/>
</dbReference>
<dbReference type="CDD" id="cd05403">
    <property type="entry name" value="NT_KNTase_like"/>
    <property type="match status" value="1"/>
</dbReference>
<dbReference type="Gene3D" id="3.30.460.10">
    <property type="entry name" value="Beta Polymerase, domain 2"/>
    <property type="match status" value="1"/>
</dbReference>
<accession>A0A7C1VME5</accession>
<name>A0A7C1VME5_DESA2</name>
<comment type="caution">
    <text evidence="2">The sequence shown here is derived from an EMBL/GenBank/DDBJ whole genome shotgun (WGS) entry which is preliminary data.</text>
</comment>
<dbReference type="InterPro" id="IPR043519">
    <property type="entry name" value="NT_sf"/>
</dbReference>
<protein>
    <submittedName>
        <fullName evidence="2">Nucleotidyltransferase domain-containing protein</fullName>
    </submittedName>
</protein>
<evidence type="ECO:0000313" key="2">
    <source>
        <dbReference type="EMBL" id="HEC67704.1"/>
    </source>
</evidence>
<gene>
    <name evidence="2" type="ORF">ENI35_02665</name>
</gene>
<proteinExistence type="predicted"/>
<dbReference type="SUPFAM" id="SSF81301">
    <property type="entry name" value="Nucleotidyltransferase"/>
    <property type="match status" value="1"/>
</dbReference>
<dbReference type="Pfam" id="PF18765">
    <property type="entry name" value="Polbeta"/>
    <property type="match status" value="1"/>
</dbReference>
<evidence type="ECO:0000259" key="1">
    <source>
        <dbReference type="Pfam" id="PF18765"/>
    </source>
</evidence>